<feature type="transmembrane region" description="Helical" evidence="1">
    <location>
        <begin position="263"/>
        <end position="282"/>
    </location>
</feature>
<feature type="transmembrane region" description="Helical" evidence="1">
    <location>
        <begin position="61"/>
        <end position="81"/>
    </location>
</feature>
<reference evidence="2 3" key="1">
    <citation type="submission" date="2018-08" db="EMBL/GenBank/DDBJ databases">
        <title>Jishengella sp. nov., isolated from a root of Azadirachta indica A. Juss. var. siamensis Valenton.</title>
        <authorList>
            <person name="Kuncharoen N."/>
            <person name="Tanasupawat S."/>
            <person name="Kudo T."/>
            <person name="Ohkuma M."/>
        </authorList>
    </citation>
    <scope>NUCLEOTIDE SEQUENCE [LARGE SCALE GENOMIC DNA]</scope>
    <source>
        <strain evidence="2 3">AZ1-13</strain>
    </source>
</reference>
<comment type="caution">
    <text evidence="2">The sequence shown here is derived from an EMBL/GenBank/DDBJ whole genome shotgun (WGS) entry which is preliminary data.</text>
</comment>
<organism evidence="2 3">
    <name type="scientific">Micromonospora radicis</name>
    <dbReference type="NCBI Taxonomy" id="1894971"/>
    <lineage>
        <taxon>Bacteria</taxon>
        <taxon>Bacillati</taxon>
        <taxon>Actinomycetota</taxon>
        <taxon>Actinomycetes</taxon>
        <taxon>Micromonosporales</taxon>
        <taxon>Micromonosporaceae</taxon>
        <taxon>Micromonospora</taxon>
    </lineage>
</organism>
<feature type="transmembrane region" description="Helical" evidence="1">
    <location>
        <begin position="115"/>
        <end position="134"/>
    </location>
</feature>
<name>A0A418N1Y8_9ACTN</name>
<feature type="transmembrane region" description="Helical" evidence="1">
    <location>
        <begin position="28"/>
        <end position="49"/>
    </location>
</feature>
<dbReference type="OrthoDB" id="582306at2"/>
<dbReference type="AlphaFoldDB" id="A0A418N1Y8"/>
<proteinExistence type="predicted"/>
<accession>A0A418N1Y8</accession>
<sequence>MTSPTPTTAGHRAGPARRHWSRPLLRHLLEMVLAMLAGMLVLGPARAALGTAFGLAPATPGIAALLMATDMSIGMAVWMGYRGHCAAATVEMVLAMYVPALLLLVPYRAGLLDAGALLTGTHLLMVPAMVLAALRRRTEYARHPTARPVPRHPLVRVLVHRWPTALALLMTADNWSTPTALGAYTLLVLPIGYLVIGTVRRQWGVPGNLRTQLGGLTAWSALALVAVVLGGTAGRWLVAAGWLAHAGWDLAHHRSRRVVPRGYAEWCAVIDAVLGVTIVLALTTG</sequence>
<keyword evidence="1" id="KW-0812">Transmembrane</keyword>
<feature type="transmembrane region" description="Helical" evidence="1">
    <location>
        <begin position="88"/>
        <end position="109"/>
    </location>
</feature>
<evidence type="ECO:0000256" key="1">
    <source>
        <dbReference type="SAM" id="Phobius"/>
    </source>
</evidence>
<evidence type="ECO:0000313" key="2">
    <source>
        <dbReference type="EMBL" id="RIV41615.1"/>
    </source>
</evidence>
<gene>
    <name evidence="2" type="ORF">D2L64_00885</name>
</gene>
<feature type="transmembrane region" description="Helical" evidence="1">
    <location>
        <begin position="178"/>
        <end position="196"/>
    </location>
</feature>
<keyword evidence="1" id="KW-1133">Transmembrane helix</keyword>
<keyword evidence="3" id="KW-1185">Reference proteome</keyword>
<feature type="transmembrane region" description="Helical" evidence="1">
    <location>
        <begin position="216"/>
        <end position="243"/>
    </location>
</feature>
<dbReference type="Proteomes" id="UP000283832">
    <property type="component" value="Unassembled WGS sequence"/>
</dbReference>
<evidence type="ECO:0000313" key="3">
    <source>
        <dbReference type="Proteomes" id="UP000283832"/>
    </source>
</evidence>
<keyword evidence="1" id="KW-0472">Membrane</keyword>
<dbReference type="EMBL" id="QXEC01000001">
    <property type="protein sequence ID" value="RIV41615.1"/>
    <property type="molecule type" value="Genomic_DNA"/>
</dbReference>
<protein>
    <submittedName>
        <fullName evidence="2">Uncharacterized protein</fullName>
    </submittedName>
</protein>